<comment type="caution">
    <text evidence="9">Lacks conserved residue(s) required for the propagation of feature annotation.</text>
</comment>
<dbReference type="AlphaFoldDB" id="A0A345DE29"/>
<evidence type="ECO:0000313" key="15">
    <source>
        <dbReference type="Proteomes" id="UP000252182"/>
    </source>
</evidence>
<evidence type="ECO:0000256" key="6">
    <source>
        <dbReference type="ARBA" id="ARBA00022989"/>
    </source>
</evidence>
<dbReference type="PANTHER" id="PTHR30081:SF1">
    <property type="entry name" value="PROTEIN TRANSLOCASE SUBUNIT SECD"/>
    <property type="match status" value="1"/>
</dbReference>
<dbReference type="Gene3D" id="1.20.1640.10">
    <property type="entry name" value="Multidrug efflux transporter AcrB transmembrane domain"/>
    <property type="match status" value="1"/>
</dbReference>
<organism evidence="14 15">
    <name type="scientific">Ephemeroptericola cinctiostellae</name>
    <dbReference type="NCBI Taxonomy" id="2268024"/>
    <lineage>
        <taxon>Bacteria</taxon>
        <taxon>Pseudomonadati</taxon>
        <taxon>Pseudomonadota</taxon>
        <taxon>Betaproteobacteria</taxon>
        <taxon>Burkholderiales</taxon>
        <taxon>Burkholderiaceae</taxon>
        <taxon>Ephemeroptericola</taxon>
    </lineage>
</organism>
<dbReference type="GO" id="GO:0006605">
    <property type="term" value="P:protein targeting"/>
    <property type="evidence" value="ECO:0007669"/>
    <property type="project" value="UniProtKB-UniRule"/>
</dbReference>
<keyword evidence="5 9" id="KW-0653">Protein transport</keyword>
<keyword evidence="8 9" id="KW-0472">Membrane</keyword>
<evidence type="ECO:0000256" key="4">
    <source>
        <dbReference type="ARBA" id="ARBA00022692"/>
    </source>
</evidence>
<evidence type="ECO:0000259" key="12">
    <source>
        <dbReference type="Pfam" id="PF21760"/>
    </source>
</evidence>
<evidence type="ECO:0000259" key="13">
    <source>
        <dbReference type="Pfam" id="PF22599"/>
    </source>
</evidence>
<comment type="function">
    <text evidence="9">Part of the Sec protein translocase complex. Interacts with the SecYEG preprotein conducting channel. SecDF uses the proton motive force (PMF) to complete protein translocation after the ATP-dependent function of SecA.</text>
</comment>
<dbReference type="FunFam" id="3.30.70.3400:FF:000003">
    <property type="entry name" value="Preprotein translocase subunit SecD"/>
    <property type="match status" value="1"/>
</dbReference>
<dbReference type="Proteomes" id="UP000252182">
    <property type="component" value="Chromosome"/>
</dbReference>
<evidence type="ECO:0000256" key="5">
    <source>
        <dbReference type="ARBA" id="ARBA00022927"/>
    </source>
</evidence>
<dbReference type="Pfam" id="PF22599">
    <property type="entry name" value="SecDF_P1_head"/>
    <property type="match status" value="1"/>
</dbReference>
<evidence type="ECO:0000256" key="1">
    <source>
        <dbReference type="ARBA" id="ARBA00004651"/>
    </source>
</evidence>
<comment type="similarity">
    <text evidence="9">Belongs to the SecD/SecF family. SecD subfamily.</text>
</comment>
<proteinExistence type="inferred from homology"/>
<evidence type="ECO:0000259" key="11">
    <source>
        <dbReference type="Pfam" id="PF13721"/>
    </source>
</evidence>
<dbReference type="HAMAP" id="MF_01463_B">
    <property type="entry name" value="SecD_B"/>
    <property type="match status" value="1"/>
</dbReference>
<dbReference type="Gene3D" id="3.30.70.3400">
    <property type="match status" value="1"/>
</dbReference>
<accession>A0A345DE29</accession>
<dbReference type="Pfam" id="PF13721">
    <property type="entry name" value="SecD-TM1"/>
    <property type="match status" value="1"/>
</dbReference>
<dbReference type="Pfam" id="PF21760">
    <property type="entry name" value="SecD_1st"/>
    <property type="match status" value="1"/>
</dbReference>
<dbReference type="NCBIfam" id="TIGR01129">
    <property type="entry name" value="secD"/>
    <property type="match status" value="1"/>
</dbReference>
<dbReference type="Pfam" id="PF07549">
    <property type="entry name" value="Sec_GG"/>
    <property type="match status" value="1"/>
</dbReference>
<keyword evidence="15" id="KW-1185">Reference proteome</keyword>
<dbReference type="GO" id="GO:0005886">
    <property type="term" value="C:plasma membrane"/>
    <property type="evidence" value="ECO:0007669"/>
    <property type="project" value="UniProtKB-SubCell"/>
</dbReference>
<dbReference type="Gene3D" id="3.30.1360.200">
    <property type="match status" value="1"/>
</dbReference>
<dbReference type="PANTHER" id="PTHR30081">
    <property type="entry name" value="PROTEIN-EXPORT MEMBRANE PROTEIN SEC"/>
    <property type="match status" value="1"/>
</dbReference>
<gene>
    <name evidence="9" type="primary">secD</name>
    <name evidence="14" type="ORF">DTO96_102372</name>
</gene>
<dbReference type="InterPro" id="IPR055344">
    <property type="entry name" value="SecD_SecF_C_bact"/>
</dbReference>
<dbReference type="InterPro" id="IPR022813">
    <property type="entry name" value="SecD/SecF_arch_bac"/>
</dbReference>
<evidence type="ECO:0000313" key="14">
    <source>
        <dbReference type="EMBL" id="AXF86617.1"/>
    </source>
</evidence>
<evidence type="ECO:0000256" key="9">
    <source>
        <dbReference type="HAMAP-Rule" id="MF_01463"/>
    </source>
</evidence>
<keyword evidence="3 9" id="KW-1003">Cell membrane</keyword>
<dbReference type="GO" id="GO:0015450">
    <property type="term" value="F:protein-transporting ATPase activity"/>
    <property type="evidence" value="ECO:0007669"/>
    <property type="project" value="InterPro"/>
</dbReference>
<feature type="domain" description="SecD export protein N-terminal TM" evidence="11">
    <location>
        <begin position="1"/>
        <end position="112"/>
    </location>
</feature>
<feature type="transmembrane region" description="Helical" evidence="9">
    <location>
        <begin position="559"/>
        <end position="581"/>
    </location>
</feature>
<dbReference type="GO" id="GO:0043952">
    <property type="term" value="P:protein transport by the Sec complex"/>
    <property type="evidence" value="ECO:0007669"/>
    <property type="project" value="UniProtKB-UniRule"/>
</dbReference>
<evidence type="ECO:0000259" key="10">
    <source>
        <dbReference type="Pfam" id="PF02355"/>
    </source>
</evidence>
<keyword evidence="2 9" id="KW-0813">Transport</keyword>
<dbReference type="NCBIfam" id="TIGR00916">
    <property type="entry name" value="2A0604s01"/>
    <property type="match status" value="1"/>
</dbReference>
<evidence type="ECO:0000256" key="3">
    <source>
        <dbReference type="ARBA" id="ARBA00022475"/>
    </source>
</evidence>
<feature type="domain" description="SecDF P1 head subdomain" evidence="13">
    <location>
        <begin position="308"/>
        <end position="412"/>
    </location>
</feature>
<dbReference type="InterPro" id="IPR048631">
    <property type="entry name" value="SecD_1st"/>
</dbReference>
<comment type="subcellular location">
    <subcellularLocation>
        <location evidence="1 9">Cell membrane</location>
        <topology evidence="1 9">Multi-pass membrane protein</topology>
    </subcellularLocation>
</comment>
<dbReference type="InterPro" id="IPR048634">
    <property type="entry name" value="SecD_SecF_C"/>
</dbReference>
<comment type="subunit">
    <text evidence="9">Forms a complex with SecF. Part of the essential Sec protein translocation apparatus which comprises SecA, SecYEG and auxiliary proteins SecDF-YajC and YidC.</text>
</comment>
<dbReference type="Pfam" id="PF02355">
    <property type="entry name" value="SecD_SecF_C"/>
    <property type="match status" value="1"/>
</dbReference>
<dbReference type="RefSeq" id="WP_114564048.1">
    <property type="nucleotide sequence ID" value="NZ_CP031124.1"/>
</dbReference>
<feature type="domain" description="Protein translocase subunit SecDF P1" evidence="12">
    <location>
        <begin position="234"/>
        <end position="291"/>
    </location>
</feature>
<keyword evidence="6 9" id="KW-1133">Transmembrane helix</keyword>
<dbReference type="InterPro" id="IPR022646">
    <property type="entry name" value="SecD/SecF_CS"/>
</dbReference>
<name>A0A345DE29_9BURK</name>
<evidence type="ECO:0000256" key="7">
    <source>
        <dbReference type="ARBA" id="ARBA00023010"/>
    </source>
</evidence>
<evidence type="ECO:0000256" key="2">
    <source>
        <dbReference type="ARBA" id="ARBA00022448"/>
    </source>
</evidence>
<dbReference type="SUPFAM" id="SSF82866">
    <property type="entry name" value="Multidrug efflux transporter AcrB transmembrane domain"/>
    <property type="match status" value="1"/>
</dbReference>
<dbReference type="EMBL" id="CP031124">
    <property type="protein sequence ID" value="AXF86617.1"/>
    <property type="molecule type" value="Genomic_DNA"/>
</dbReference>
<keyword evidence="4 9" id="KW-0812">Transmembrane</keyword>
<dbReference type="OrthoDB" id="9805019at2"/>
<dbReference type="InterPro" id="IPR005791">
    <property type="entry name" value="SecD"/>
</dbReference>
<dbReference type="InterPro" id="IPR027398">
    <property type="entry name" value="SecD-TM"/>
</dbReference>
<feature type="domain" description="Protein export membrane protein SecD/SecF C-terminal" evidence="10">
    <location>
        <begin position="414"/>
        <end position="585"/>
    </location>
</feature>
<feature type="transmembrane region" description="Helical" evidence="9">
    <location>
        <begin position="434"/>
        <end position="453"/>
    </location>
</feature>
<evidence type="ECO:0000256" key="8">
    <source>
        <dbReference type="ARBA" id="ARBA00023136"/>
    </source>
</evidence>
<protein>
    <recommendedName>
        <fullName evidence="9">Protein translocase subunit SecD</fullName>
    </recommendedName>
</protein>
<reference evidence="15" key="1">
    <citation type="submission" date="2018-07" db="EMBL/GenBank/DDBJ databases">
        <authorList>
            <person name="Kim H."/>
        </authorList>
    </citation>
    <scope>NUCLEOTIDE SEQUENCE [LARGE SCALE GENOMIC DNA]</scope>
    <source>
        <strain evidence="15">F02</strain>
    </source>
</reference>
<dbReference type="KEGG" id="hyf:DTO96_102372"/>
<dbReference type="FunFam" id="1.20.1640.10:FF:000004">
    <property type="entry name" value="Protein translocase subunit SecD"/>
    <property type="match status" value="1"/>
</dbReference>
<keyword evidence="7 9" id="KW-0811">Translocation</keyword>
<dbReference type="InterPro" id="IPR054384">
    <property type="entry name" value="SecDF_P1_head"/>
</dbReference>
<sequence length="622" mass="67271">MNRYPFWKYAVILVALLFGLIYTTPNFFGEAPAVQVSAGKSTVKVTQQMQSKIESVLTAQNLTNSGIYFTQNGNVGSFRIRFKDTDSQLKAKEALSAALNPNPQEPEYITALNLMSNSPDWLSKLGAHPMSLGLDLRGGVHFLLQVDMNGAIQKRLDSLQNELTASLKEKNLVVANSDNKDGQLVLMFDSPETANTARSEILQKHTDLNVTANANNLNITMNDAAITEVKTNAIKQNISTLHNRVNELGVAEPIVQQQGTDRIVVELPGVQDTARAKDLIGRTATLQIRLAETGTGFNNEKFKYGTGEAAVKKQVVVSGDSITNATVSFTQENQPAVSVTLDSAGGKIMRQVTHDNVKKPMAMILFEKGKGEIISLSTIQSEFGENFQITGSKSAEEANDLAVLLRSGSLAAPMDIINERTVGPSLGADNIEKGFNSLLYGFIAISIFMVIYYRMFGIFSVISLGMNLFLLIALLSLLGATMTLPGIAAIALTLGMAIDSNVLINERVREELRHGATPANAINLGYKHAFDTILDSNITTLIAGLALLIFGSGPIKGFAVVHCLGILTSMFSSVFFSRGLVNFWYGRRPRLASISIGQVWRGEVADAISTDVTSGVKTPSKK</sequence>
<dbReference type="GO" id="GO:0065002">
    <property type="term" value="P:intracellular protein transmembrane transport"/>
    <property type="evidence" value="ECO:0007669"/>
    <property type="project" value="UniProtKB-UniRule"/>
</dbReference>